<keyword evidence="5" id="KW-0963">Cytoplasm</keyword>
<feature type="coiled-coil region" evidence="13">
    <location>
        <begin position="675"/>
        <end position="709"/>
    </location>
</feature>
<evidence type="ECO:0000256" key="11">
    <source>
        <dbReference type="ARBA" id="ARBA00023212"/>
    </source>
</evidence>
<evidence type="ECO:0000256" key="14">
    <source>
        <dbReference type="SAM" id="MobiDB-lite"/>
    </source>
</evidence>
<feature type="compositionally biased region" description="Pro residues" evidence="14">
    <location>
        <begin position="336"/>
        <end position="345"/>
    </location>
</feature>
<dbReference type="PROSITE" id="PS50245">
    <property type="entry name" value="CAP_GLY_2"/>
    <property type="match status" value="1"/>
</dbReference>
<dbReference type="PROSITE" id="PS00845">
    <property type="entry name" value="CAP_GLY_1"/>
    <property type="match status" value="1"/>
</dbReference>
<keyword evidence="10 13" id="KW-0175">Coiled coil</keyword>
<dbReference type="GO" id="GO:0005814">
    <property type="term" value="C:centriole"/>
    <property type="evidence" value="ECO:0007669"/>
    <property type="project" value="UniProtKB-SubCell"/>
</dbReference>
<feature type="compositionally biased region" description="Polar residues" evidence="14">
    <location>
        <begin position="152"/>
        <end position="163"/>
    </location>
</feature>
<evidence type="ECO:0000313" key="16">
    <source>
        <dbReference type="EMBL" id="KAF2724140.1"/>
    </source>
</evidence>
<dbReference type="GO" id="GO:0000743">
    <property type="term" value="P:nuclear migration involved in conjugation with cellular fusion"/>
    <property type="evidence" value="ECO:0007669"/>
    <property type="project" value="TreeGrafter"/>
</dbReference>
<keyword evidence="6" id="KW-0132">Cell division</keyword>
<feature type="region of interest" description="Disordered" evidence="14">
    <location>
        <begin position="85"/>
        <end position="108"/>
    </location>
</feature>
<dbReference type="PANTHER" id="PTHR18916:SF6">
    <property type="entry name" value="DYNACTIN SUBUNIT 1"/>
    <property type="match status" value="1"/>
</dbReference>
<dbReference type="GO" id="GO:0051286">
    <property type="term" value="C:cell tip"/>
    <property type="evidence" value="ECO:0007669"/>
    <property type="project" value="TreeGrafter"/>
</dbReference>
<keyword evidence="17" id="KW-1185">Reference proteome</keyword>
<dbReference type="OrthoDB" id="2130750at2759"/>
<feature type="region of interest" description="Disordered" evidence="14">
    <location>
        <begin position="137"/>
        <end position="379"/>
    </location>
</feature>
<feature type="compositionally biased region" description="Gly residues" evidence="14">
    <location>
        <begin position="85"/>
        <end position="99"/>
    </location>
</feature>
<organism evidence="16 17">
    <name type="scientific">Polychaeton citri CBS 116435</name>
    <dbReference type="NCBI Taxonomy" id="1314669"/>
    <lineage>
        <taxon>Eukaryota</taxon>
        <taxon>Fungi</taxon>
        <taxon>Dikarya</taxon>
        <taxon>Ascomycota</taxon>
        <taxon>Pezizomycotina</taxon>
        <taxon>Dothideomycetes</taxon>
        <taxon>Dothideomycetidae</taxon>
        <taxon>Capnodiales</taxon>
        <taxon>Capnodiaceae</taxon>
        <taxon>Polychaeton</taxon>
    </lineage>
</organism>
<evidence type="ECO:0000256" key="13">
    <source>
        <dbReference type="SAM" id="Coils"/>
    </source>
</evidence>
<feature type="compositionally biased region" description="Polar residues" evidence="14">
    <location>
        <begin position="1422"/>
        <end position="1431"/>
    </location>
</feature>
<evidence type="ECO:0000256" key="4">
    <source>
        <dbReference type="ARBA" id="ARBA00011010"/>
    </source>
</evidence>
<comment type="caution">
    <text evidence="16">The sequence shown here is derived from an EMBL/GenBank/DDBJ whole genome shotgun (WGS) entry which is preliminary data.</text>
</comment>
<keyword evidence="8" id="KW-0498">Mitosis</keyword>
<evidence type="ECO:0000256" key="3">
    <source>
        <dbReference type="ARBA" id="ARBA00004544"/>
    </source>
</evidence>
<dbReference type="GO" id="GO:0030286">
    <property type="term" value="C:dynein complex"/>
    <property type="evidence" value="ECO:0007669"/>
    <property type="project" value="UniProtKB-KW"/>
</dbReference>
<evidence type="ECO:0000256" key="9">
    <source>
        <dbReference type="ARBA" id="ARBA00023017"/>
    </source>
</evidence>
<evidence type="ECO:0000256" key="12">
    <source>
        <dbReference type="ARBA" id="ARBA00023306"/>
    </source>
</evidence>
<dbReference type="GO" id="GO:0005819">
    <property type="term" value="C:spindle"/>
    <property type="evidence" value="ECO:0007669"/>
    <property type="project" value="UniProtKB-SubCell"/>
</dbReference>
<feature type="compositionally biased region" description="Polar residues" evidence="14">
    <location>
        <begin position="364"/>
        <end position="375"/>
    </location>
</feature>
<feature type="compositionally biased region" description="Basic and acidic residues" evidence="14">
    <location>
        <begin position="313"/>
        <end position="323"/>
    </location>
</feature>
<dbReference type="GO" id="GO:0005874">
    <property type="term" value="C:microtubule"/>
    <property type="evidence" value="ECO:0007669"/>
    <property type="project" value="UniProtKB-KW"/>
</dbReference>
<keyword evidence="9" id="KW-0243">Dynein</keyword>
<evidence type="ECO:0000256" key="10">
    <source>
        <dbReference type="ARBA" id="ARBA00023054"/>
    </source>
</evidence>
<feature type="compositionally biased region" description="Low complexity" evidence="14">
    <location>
        <begin position="265"/>
        <end position="280"/>
    </location>
</feature>
<comment type="similarity">
    <text evidence="4">Belongs to the dynactin 150 kDa subunit family.</text>
</comment>
<dbReference type="GO" id="GO:0000132">
    <property type="term" value="P:establishment of mitotic spindle orientation"/>
    <property type="evidence" value="ECO:0007669"/>
    <property type="project" value="TreeGrafter"/>
</dbReference>
<dbReference type="SUPFAM" id="SSF74924">
    <property type="entry name" value="Cap-Gly domain"/>
    <property type="match status" value="1"/>
</dbReference>
<dbReference type="GO" id="GO:0051301">
    <property type="term" value="P:cell division"/>
    <property type="evidence" value="ECO:0007669"/>
    <property type="project" value="UniProtKB-KW"/>
</dbReference>
<keyword evidence="7" id="KW-0493">Microtubule</keyword>
<reference evidence="16" key="1">
    <citation type="journal article" date="2020" name="Stud. Mycol.">
        <title>101 Dothideomycetes genomes: a test case for predicting lifestyles and emergence of pathogens.</title>
        <authorList>
            <person name="Haridas S."/>
            <person name="Albert R."/>
            <person name="Binder M."/>
            <person name="Bloem J."/>
            <person name="Labutti K."/>
            <person name="Salamov A."/>
            <person name="Andreopoulos B."/>
            <person name="Baker S."/>
            <person name="Barry K."/>
            <person name="Bills G."/>
            <person name="Bluhm B."/>
            <person name="Cannon C."/>
            <person name="Castanera R."/>
            <person name="Culley D."/>
            <person name="Daum C."/>
            <person name="Ezra D."/>
            <person name="Gonzalez J."/>
            <person name="Henrissat B."/>
            <person name="Kuo A."/>
            <person name="Liang C."/>
            <person name="Lipzen A."/>
            <person name="Lutzoni F."/>
            <person name="Magnuson J."/>
            <person name="Mondo S."/>
            <person name="Nolan M."/>
            <person name="Ohm R."/>
            <person name="Pangilinan J."/>
            <person name="Park H.-J."/>
            <person name="Ramirez L."/>
            <person name="Alfaro M."/>
            <person name="Sun H."/>
            <person name="Tritt A."/>
            <person name="Yoshinaga Y."/>
            <person name="Zwiers L.-H."/>
            <person name="Turgeon B."/>
            <person name="Goodwin S."/>
            <person name="Spatafora J."/>
            <person name="Crous P."/>
            <person name="Grigoriev I."/>
        </authorList>
    </citation>
    <scope>NUCLEOTIDE SEQUENCE</scope>
    <source>
        <strain evidence="16">CBS 116435</strain>
    </source>
</reference>
<dbReference type="Pfam" id="PF12455">
    <property type="entry name" value="Dynactin"/>
    <property type="match status" value="1"/>
</dbReference>
<accession>A0A9P4UTI7</accession>
<evidence type="ECO:0000256" key="8">
    <source>
        <dbReference type="ARBA" id="ARBA00022776"/>
    </source>
</evidence>
<protein>
    <recommendedName>
        <fullName evidence="15">CAP-Gly domain-containing protein</fullName>
    </recommendedName>
</protein>
<gene>
    <name evidence="16" type="ORF">K431DRAFT_282405</name>
</gene>
<dbReference type="PANTHER" id="PTHR18916">
    <property type="entry name" value="DYNACTIN 1-RELATED MICROTUBULE-BINDING"/>
    <property type="match status" value="1"/>
</dbReference>
<dbReference type="GO" id="GO:0005816">
    <property type="term" value="C:spindle pole body"/>
    <property type="evidence" value="ECO:0007669"/>
    <property type="project" value="TreeGrafter"/>
</dbReference>
<comment type="subcellular location">
    <subcellularLocation>
        <location evidence="3">Cytoplasm</location>
        <location evidence="3">Cell cortex</location>
    </subcellularLocation>
    <subcellularLocation>
        <location evidence="1">Cytoplasm</location>
        <location evidence="1">Cytoskeleton</location>
        <location evidence="1">Microtubule organizing center</location>
        <location evidence="1">Centrosome</location>
        <location evidence="1">Centriole</location>
    </subcellularLocation>
    <subcellularLocation>
        <location evidence="2">Cytoplasm</location>
        <location evidence="2">Cytoskeleton</location>
        <location evidence="2">Spindle</location>
    </subcellularLocation>
</comment>
<dbReference type="InterPro" id="IPR022157">
    <property type="entry name" value="Dynactin"/>
</dbReference>
<keyword evidence="12" id="KW-0131">Cell cycle</keyword>
<feature type="domain" description="CAP-Gly" evidence="15">
    <location>
        <begin position="31"/>
        <end position="73"/>
    </location>
</feature>
<dbReference type="InterPro" id="IPR000938">
    <property type="entry name" value="CAP-Gly_domain"/>
</dbReference>
<evidence type="ECO:0000256" key="5">
    <source>
        <dbReference type="ARBA" id="ARBA00022490"/>
    </source>
</evidence>
<dbReference type="InterPro" id="IPR036859">
    <property type="entry name" value="CAP-Gly_dom_sf"/>
</dbReference>
<keyword evidence="11" id="KW-0206">Cytoskeleton</keyword>
<feature type="compositionally biased region" description="Acidic residues" evidence="14">
    <location>
        <begin position="290"/>
        <end position="300"/>
    </location>
</feature>
<feature type="region of interest" description="Disordered" evidence="14">
    <location>
        <begin position="1406"/>
        <end position="1431"/>
    </location>
</feature>
<dbReference type="EMBL" id="MU003773">
    <property type="protein sequence ID" value="KAF2724140.1"/>
    <property type="molecule type" value="Genomic_DNA"/>
</dbReference>
<sequence>MASSSSNPLQLAPGQKVELNDGRTATVRFFGPTNFQTGEWVGVELEDGSGKNDGSVKGDRYFECEMGFGMFLKPTGVRRVVEGGGVKRNGTAVGGGAGAGTRSRPTSGILASGVKRQSLVGGAGASSAAAASKRESLYGASPTPAGRVGSAARTTTAGVQSPTKRVGANGAAGSAASRTGTPSTTAVGRKPAVSSATARSSRPSLAPPASSASAASRRASTLHSSSAGSAATPRTARPSIAPSTRVPPGRSTATAARSTPGVPSRAAPRAATTATTAARRQGSVVSSQEANEDVASEATEEGLPLQEQEDSPTADRSEDRREDGEDEEEQEMPKPNFAPPPIPPDPPERTTRSRRPSSPAASTVSGRTIRSSAASAKQIEELEAKVRLLERKRQEDRDIKNALERTQQERDKYQSIIEKLQTKYQPQQRENEELKKQLEETEKRFAEVENTQAEHDSIIEMATLDREMAEETAEALKADLEALRLRHEEIELEVEVLREENDELSKEMSPEERTSTGWLQMEKSNERLREALLRLRDVTQDQEAELREEIKSLEGQVRQFDEVQGQFENTKEKLLRSEADTEDLRQQLDAALGAEDMIEELTERNMTLQEKIDDLRDTVSELEDLRELNDELEINHVEAEKQMQEEIDFKDSLLLDRERVARQQQESLDDADYTINRFRDLVSQLQNDLQDMQASKQISETEAADLQSRSRAMIDLNMKLQSSAAKTQVKAIDLELRRLDAQEASEHLAIVQLFLPEAFHAERDSVLALLRFKRIGFKAQLIHGFVRDRTASFGMRGQDENIFAACDVMDKLTWIVAMSSRFVNAVCGCTVEEFAGFESALYELEPVERALNGYVDALRREDLRENTMAEELQRSIAVMSHLGSLHIHEGLASHADDLLMRTVCLQSQLESTAAALDVIHGLVEARVAGPAAEDDEDEDGIISDRALILNRAAALVQHVRNAKVMAQKTHRSLNDLLDRSLTLEDGCTESFESAASISTSVATYVRQAGEELKAMFDDDTRSGTFVPSEVASALSRAATVVFQLPAADAGPFNSLADRVRDLTSMLIDIASLPTDLDNTVEFERAPAPWVARATELKQTKITSIDTEAELIRALESVKGRDVMLREKETELEEQSVRIEMLEARMKDAGKRSAKIAELERDLHRAVDNEQQARQELSHVKRDAQHDVDRIRDEMGRLAEQRAREGAGGKLNDDAMGAAARLSMARLQHTVTSLQGAIRHLSEENSRLRLPPPDAPASLHTKLDWLHAPLVPPSSERRLRKDALMKEGKDLLAGILHFASKPQTIVDLTKLPPAEDRLKWRPKKDSSRWKVERRREEWERWKGWRKDLVVLAKNPAGALLPPSPAETRHSHFINDTLFANGGSVRLLGDDLFDKIDQSVREIKVVEPEEQDGVNGIADAESGSFASSAPSEV</sequence>
<dbReference type="Gene3D" id="2.30.30.190">
    <property type="entry name" value="CAP Gly-rich-like domain"/>
    <property type="match status" value="1"/>
</dbReference>
<evidence type="ECO:0000259" key="15">
    <source>
        <dbReference type="PROSITE" id="PS50245"/>
    </source>
</evidence>
<evidence type="ECO:0000256" key="6">
    <source>
        <dbReference type="ARBA" id="ARBA00022618"/>
    </source>
</evidence>
<evidence type="ECO:0000256" key="1">
    <source>
        <dbReference type="ARBA" id="ARBA00004114"/>
    </source>
</evidence>
<feature type="coiled-coil region" evidence="13">
    <location>
        <begin position="1124"/>
        <end position="1243"/>
    </location>
</feature>
<dbReference type="Proteomes" id="UP000799441">
    <property type="component" value="Unassembled WGS sequence"/>
</dbReference>
<name>A0A9P4UTI7_9PEZI</name>
<dbReference type="SMART" id="SM01052">
    <property type="entry name" value="CAP_GLY"/>
    <property type="match status" value="1"/>
</dbReference>
<evidence type="ECO:0000313" key="17">
    <source>
        <dbReference type="Proteomes" id="UP000799441"/>
    </source>
</evidence>
<feature type="compositionally biased region" description="Low complexity" evidence="14">
    <location>
        <begin position="167"/>
        <end position="227"/>
    </location>
</feature>
<proteinExistence type="inferred from homology"/>
<dbReference type="Pfam" id="PF01302">
    <property type="entry name" value="CAP_GLY"/>
    <property type="match status" value="1"/>
</dbReference>
<evidence type="ECO:0000256" key="2">
    <source>
        <dbReference type="ARBA" id="ARBA00004186"/>
    </source>
</evidence>
<evidence type="ECO:0000256" key="7">
    <source>
        <dbReference type="ARBA" id="ARBA00022701"/>
    </source>
</evidence>